<dbReference type="Pfam" id="PF00651">
    <property type="entry name" value="BTB"/>
    <property type="match status" value="1"/>
</dbReference>
<dbReference type="InterPro" id="IPR011333">
    <property type="entry name" value="SKP1/BTB/POZ_sf"/>
</dbReference>
<comment type="caution">
    <text evidence="2">The sequence shown here is derived from an EMBL/GenBank/DDBJ whole genome shotgun (WGS) entry which is preliminary data.</text>
</comment>
<dbReference type="EMBL" id="PTQR01000123">
    <property type="protein sequence ID" value="TKX18911.1"/>
    <property type="molecule type" value="Genomic_DNA"/>
</dbReference>
<evidence type="ECO:0000259" key="1">
    <source>
        <dbReference type="PROSITE" id="PS50097"/>
    </source>
</evidence>
<dbReference type="Proteomes" id="UP000308133">
    <property type="component" value="Unassembled WGS sequence"/>
</dbReference>
<dbReference type="PROSITE" id="PS50097">
    <property type="entry name" value="BTB"/>
    <property type="match status" value="1"/>
</dbReference>
<accession>A0A4U7AR29</accession>
<protein>
    <submittedName>
        <fullName evidence="2">BTB/POZ domain-containing protein 28</fullName>
    </submittedName>
</protein>
<organism evidence="2 3">
    <name type="scientific">Elsinoe australis</name>
    <dbReference type="NCBI Taxonomy" id="40998"/>
    <lineage>
        <taxon>Eukaryota</taxon>
        <taxon>Fungi</taxon>
        <taxon>Dikarya</taxon>
        <taxon>Ascomycota</taxon>
        <taxon>Pezizomycotina</taxon>
        <taxon>Dothideomycetes</taxon>
        <taxon>Dothideomycetidae</taxon>
        <taxon>Myriangiales</taxon>
        <taxon>Elsinoaceae</taxon>
        <taxon>Elsinoe</taxon>
    </lineage>
</organism>
<dbReference type="InterPro" id="IPR000210">
    <property type="entry name" value="BTB/POZ_dom"/>
</dbReference>
<gene>
    <name evidence="2" type="ORF">C1H76_8800</name>
</gene>
<dbReference type="Gene3D" id="3.30.710.10">
    <property type="entry name" value="Potassium Channel Kv1.1, Chain A"/>
    <property type="match status" value="1"/>
</dbReference>
<reference evidence="2 3" key="1">
    <citation type="submission" date="2018-02" db="EMBL/GenBank/DDBJ databases">
        <title>Draft genome sequences of Elsinoe sp., causing black scab on jojoba.</title>
        <authorList>
            <person name="Stodart B."/>
            <person name="Jeffress S."/>
            <person name="Ash G."/>
            <person name="Arun Chinnappa K."/>
        </authorList>
    </citation>
    <scope>NUCLEOTIDE SEQUENCE [LARGE SCALE GENOMIC DNA]</scope>
    <source>
        <strain evidence="2 3">Hillstone_2</strain>
    </source>
</reference>
<sequence>MAEERNVTVDDNQAAAEPVIETLSLFESGDVYLKPGETSAKEFLVSSVILSNASSVFKAMFSGRFAEGQDLSTISPPKIVLKDDDPRALEILLRLLHFKISPGGRFMEIEESYEFAVLCNKYDCIQAMAAVTEMWLSSVLPMSATSFENLCHLFFLAVTFKFEDRRQKLIRLLVTMSTESARERFEATDTFISAAILTDIQTYREDQRQLLRKALQDVIMGPQRCSCHYIIDAKDVVALWMKIEEGPAYDAVNAVRIFINRLEAGAKLECGKPNHSPKDRRLWQIRQDSLMLLSRDVFAINSK</sequence>
<name>A0A4U7AR29_9PEZI</name>
<evidence type="ECO:0000313" key="2">
    <source>
        <dbReference type="EMBL" id="TKX18911.1"/>
    </source>
</evidence>
<dbReference type="AlphaFoldDB" id="A0A4U7AR29"/>
<dbReference type="SUPFAM" id="SSF54695">
    <property type="entry name" value="POZ domain"/>
    <property type="match status" value="1"/>
</dbReference>
<dbReference type="CDD" id="cd18186">
    <property type="entry name" value="BTB_POZ_ZBTB_KLHL-like"/>
    <property type="match status" value="1"/>
</dbReference>
<evidence type="ECO:0000313" key="3">
    <source>
        <dbReference type="Proteomes" id="UP000308133"/>
    </source>
</evidence>
<proteinExistence type="predicted"/>
<feature type="domain" description="BTB" evidence="1">
    <location>
        <begin position="29"/>
        <end position="97"/>
    </location>
</feature>